<gene>
    <name evidence="1" type="ORF">QEG23_000270</name>
</gene>
<dbReference type="AlphaFoldDB" id="A0AAI9BYQ6"/>
<reference evidence="1" key="1">
    <citation type="submission" date="2022-07" db="EMBL/GenBank/DDBJ databases">
        <authorList>
            <consortium name="DAFM: The Division of Animal and Food Microbiology"/>
        </authorList>
    </citation>
    <scope>NUCLEOTIDE SEQUENCE</scope>
    <source>
        <strain evidence="1">19MO01SH01-2</strain>
    </source>
</reference>
<name>A0AAI9BYQ6_STEMA</name>
<evidence type="ECO:0000313" key="1">
    <source>
        <dbReference type="EMBL" id="EKT4090800.1"/>
    </source>
</evidence>
<proteinExistence type="predicted"/>
<dbReference type="EMBL" id="ABLOJW010000001">
    <property type="protein sequence ID" value="EKT4090800.1"/>
    <property type="molecule type" value="Genomic_DNA"/>
</dbReference>
<comment type="caution">
    <text evidence="1">The sequence shown here is derived from an EMBL/GenBank/DDBJ whole genome shotgun (WGS) entry which is preliminary data.</text>
</comment>
<dbReference type="PROSITE" id="PS51257">
    <property type="entry name" value="PROKAR_LIPOPROTEIN"/>
    <property type="match status" value="1"/>
</dbReference>
<dbReference type="Proteomes" id="UP001218208">
    <property type="component" value="Unassembled WGS sequence"/>
</dbReference>
<organism evidence="1 2">
    <name type="scientific">Stenotrophomonas maltophilia</name>
    <name type="common">Pseudomonas maltophilia</name>
    <name type="synonym">Xanthomonas maltophilia</name>
    <dbReference type="NCBI Taxonomy" id="40324"/>
    <lineage>
        <taxon>Bacteria</taxon>
        <taxon>Pseudomonadati</taxon>
        <taxon>Pseudomonadota</taxon>
        <taxon>Gammaproteobacteria</taxon>
        <taxon>Lysobacterales</taxon>
        <taxon>Lysobacteraceae</taxon>
        <taxon>Stenotrophomonas</taxon>
        <taxon>Stenotrophomonas maltophilia group</taxon>
    </lineage>
</organism>
<evidence type="ECO:0000313" key="2">
    <source>
        <dbReference type="Proteomes" id="UP001218208"/>
    </source>
</evidence>
<sequence length="130" mass="13558">MIVLTPKQSLQIATVVVLASIGGCVWLKGRTDAATSAENKALQAQLRATSTSVQISRDTAAAVDLEAHETRERTAKAVEAIHATPSDSDPAAAADVLRIAREAHDRAIRAACRVQRTSDCPATAGTTDGP</sequence>
<accession>A0AAI9BYQ6</accession>
<protein>
    <submittedName>
        <fullName evidence="1">Uncharacterized protein</fullName>
    </submittedName>
</protein>